<protein>
    <submittedName>
        <fullName evidence="1">Uncharacterized protein</fullName>
    </submittedName>
</protein>
<organism evidence="1 2">
    <name type="scientific">candidate division WOR-3 bacterium</name>
    <dbReference type="NCBI Taxonomy" id="2052148"/>
    <lineage>
        <taxon>Bacteria</taxon>
        <taxon>Bacteria division WOR-3</taxon>
    </lineage>
</organism>
<dbReference type="EMBL" id="QNBE01000034">
    <property type="protein sequence ID" value="RKX70602.1"/>
    <property type="molecule type" value="Genomic_DNA"/>
</dbReference>
<reference evidence="1 2" key="1">
    <citation type="submission" date="2018-06" db="EMBL/GenBank/DDBJ databases">
        <title>Extensive metabolic versatility and redundancy in microbially diverse, dynamic hydrothermal sediments.</title>
        <authorList>
            <person name="Dombrowski N."/>
            <person name="Teske A."/>
            <person name="Baker B.J."/>
        </authorList>
    </citation>
    <scope>NUCLEOTIDE SEQUENCE [LARGE SCALE GENOMIC DNA]</scope>
    <source>
        <strain evidence="1">B36_G15</strain>
    </source>
</reference>
<evidence type="ECO:0000313" key="1">
    <source>
        <dbReference type="EMBL" id="RKX70602.1"/>
    </source>
</evidence>
<dbReference type="Proteomes" id="UP000268469">
    <property type="component" value="Unassembled WGS sequence"/>
</dbReference>
<gene>
    <name evidence="1" type="ORF">DRP53_04520</name>
</gene>
<proteinExistence type="predicted"/>
<comment type="caution">
    <text evidence="1">The sequence shown here is derived from an EMBL/GenBank/DDBJ whole genome shotgun (WGS) entry which is preliminary data.</text>
</comment>
<accession>A0A660SJ89</accession>
<evidence type="ECO:0000313" key="2">
    <source>
        <dbReference type="Proteomes" id="UP000268469"/>
    </source>
</evidence>
<name>A0A660SJ89_UNCW3</name>
<dbReference type="AlphaFoldDB" id="A0A660SJ89"/>
<sequence>MRSRVIFAVLVVLMTLLAGTIYAGGGDTLEVTQERGYRIEVVTEKDEQQVERPKEVHFVSPAGKIVAKIKYS</sequence>
<feature type="non-terminal residue" evidence="1">
    <location>
        <position position="72"/>
    </location>
</feature>